<dbReference type="GO" id="GO:0005634">
    <property type="term" value="C:nucleus"/>
    <property type="evidence" value="ECO:0007669"/>
    <property type="project" value="TreeGrafter"/>
</dbReference>
<protein>
    <submittedName>
        <fullName evidence="3">Ubiquitin carboxyl-terminal hydrolase 37</fullName>
    </submittedName>
</protein>
<comment type="caution">
    <text evidence="3">The sequence shown here is derived from an EMBL/GenBank/DDBJ whole genome shotgun (WGS) entry which is preliminary data.</text>
</comment>
<feature type="region of interest" description="Disordered" evidence="1">
    <location>
        <begin position="241"/>
        <end position="260"/>
    </location>
</feature>
<evidence type="ECO:0000259" key="2">
    <source>
        <dbReference type="PROSITE" id="PS50235"/>
    </source>
</evidence>
<dbReference type="PROSITE" id="PS00972">
    <property type="entry name" value="USP_1"/>
    <property type="match status" value="1"/>
</dbReference>
<proteinExistence type="predicted"/>
<feature type="region of interest" description="Disordered" evidence="1">
    <location>
        <begin position="1"/>
        <end position="23"/>
    </location>
</feature>
<name>A0AAD5TD94_9FUNG</name>
<evidence type="ECO:0000256" key="1">
    <source>
        <dbReference type="SAM" id="MobiDB-lite"/>
    </source>
</evidence>
<gene>
    <name evidence="3" type="primary">USP37</name>
    <name evidence="3" type="ORF">HDU87_008680</name>
</gene>
<dbReference type="CDD" id="cd02257">
    <property type="entry name" value="Peptidase_C19"/>
    <property type="match status" value="1"/>
</dbReference>
<feature type="compositionally biased region" description="Basic and acidic residues" evidence="1">
    <location>
        <begin position="378"/>
        <end position="395"/>
    </location>
</feature>
<dbReference type="InterPro" id="IPR018200">
    <property type="entry name" value="USP_CS"/>
</dbReference>
<evidence type="ECO:0000313" key="4">
    <source>
        <dbReference type="Proteomes" id="UP001212152"/>
    </source>
</evidence>
<keyword evidence="4" id="KW-1185">Reference proteome</keyword>
<dbReference type="Pfam" id="PF00443">
    <property type="entry name" value="UCH"/>
    <property type="match status" value="1"/>
</dbReference>
<dbReference type="InterPro" id="IPR001394">
    <property type="entry name" value="Peptidase_C19_UCH"/>
</dbReference>
<dbReference type="SUPFAM" id="SSF54001">
    <property type="entry name" value="Cysteine proteinases"/>
    <property type="match status" value="1"/>
</dbReference>
<dbReference type="GO" id="GO:0004843">
    <property type="term" value="F:cysteine-type deubiquitinase activity"/>
    <property type="evidence" value="ECO:0007669"/>
    <property type="project" value="InterPro"/>
</dbReference>
<dbReference type="GO" id="GO:0016579">
    <property type="term" value="P:protein deubiquitination"/>
    <property type="evidence" value="ECO:0007669"/>
    <property type="project" value="InterPro"/>
</dbReference>
<dbReference type="PROSITE" id="PS50235">
    <property type="entry name" value="USP_3"/>
    <property type="match status" value="1"/>
</dbReference>
<dbReference type="Gene3D" id="3.90.70.10">
    <property type="entry name" value="Cysteine proteinases"/>
    <property type="match status" value="1"/>
</dbReference>
<sequence length="673" mass="72944">MTAAKSPPHKENAETNADGPVFSGCIITEGPGPKEKETITAGSAWYSKEGNLVITGGKKTRVIQAPAFARPMTGKDGFTIRISGVGTLRFCTGENPSAHPFFQKCQNKSQSELTKVDCVSKKFTTLTPLYLFSLGSRGLEKEKPPPTDQGLGMSARVDSFMKQQNGGTPTNGRKPLQIASFGRPVKPPIQTTLQMSLSGSDGMTLLSALPSNMVKDAKVSKPVAKYKLQGGVKEAVVSSAADALESPSEPLPSKVNGTTAPAEPLQESLLSESNSKIPPPASDTTGTLAKDANDALVADTSPLRPAPTTKTGPPVSAAPTSTQKPTPIMPAPKSTPLTPATNPFLIEADPPPPSLRSRSPVRTTYGYPIKRPGSSLPEQRHTKYRLDRSPPRSEGIRNLGQTCYMAASLQMLYSLPFTTNFQAIVASLERKGLGGGTLWACISQIFRLRDNCKLVSVLPLRKTLSDLIQQFNDDRQEDAQEFLTAILSLLKNELRSVQVPRGRAPIGSFFEWTAERTLECKACHNTSHGSEPFDTMPLDLHAQMGRRASLSTLVFAFFKGGAVDWKCTKCGATEASKSYCMRDLPPVIIVHLKRFWLDTKVMAIRKRNDPVEIPLTLDLGHYVADVYDSATDLWTCFDDTNVTKGQRNIEQKRDRTVYLLAYVKDDGGGGTGD</sequence>
<dbReference type="InterPro" id="IPR028889">
    <property type="entry name" value="USP"/>
</dbReference>
<dbReference type="Proteomes" id="UP001212152">
    <property type="component" value="Unassembled WGS sequence"/>
</dbReference>
<feature type="region of interest" description="Disordered" evidence="1">
    <location>
        <begin position="299"/>
        <end position="395"/>
    </location>
</feature>
<dbReference type="GO" id="GO:0005829">
    <property type="term" value="C:cytosol"/>
    <property type="evidence" value="ECO:0007669"/>
    <property type="project" value="TreeGrafter"/>
</dbReference>
<accession>A0AAD5TD94</accession>
<keyword evidence="3" id="KW-0378">Hydrolase</keyword>
<feature type="domain" description="USP" evidence="2">
    <location>
        <begin position="394"/>
        <end position="665"/>
    </location>
</feature>
<dbReference type="PANTHER" id="PTHR24006">
    <property type="entry name" value="UBIQUITIN CARBOXYL-TERMINAL HYDROLASE"/>
    <property type="match status" value="1"/>
</dbReference>
<dbReference type="InterPro" id="IPR050164">
    <property type="entry name" value="Peptidase_C19"/>
</dbReference>
<evidence type="ECO:0000313" key="3">
    <source>
        <dbReference type="EMBL" id="KAJ3170852.1"/>
    </source>
</evidence>
<dbReference type="InterPro" id="IPR038765">
    <property type="entry name" value="Papain-like_cys_pep_sf"/>
</dbReference>
<dbReference type="EMBL" id="JADGJQ010000092">
    <property type="protein sequence ID" value="KAJ3170852.1"/>
    <property type="molecule type" value="Genomic_DNA"/>
</dbReference>
<dbReference type="AlphaFoldDB" id="A0AAD5TD94"/>
<organism evidence="3 4">
    <name type="scientific">Geranomyces variabilis</name>
    <dbReference type="NCBI Taxonomy" id="109894"/>
    <lineage>
        <taxon>Eukaryota</taxon>
        <taxon>Fungi</taxon>
        <taxon>Fungi incertae sedis</taxon>
        <taxon>Chytridiomycota</taxon>
        <taxon>Chytridiomycota incertae sedis</taxon>
        <taxon>Chytridiomycetes</taxon>
        <taxon>Spizellomycetales</taxon>
        <taxon>Powellomycetaceae</taxon>
        <taxon>Geranomyces</taxon>
    </lineage>
</organism>
<reference evidence="3" key="1">
    <citation type="submission" date="2020-05" db="EMBL/GenBank/DDBJ databases">
        <title>Phylogenomic resolution of chytrid fungi.</title>
        <authorList>
            <person name="Stajich J.E."/>
            <person name="Amses K."/>
            <person name="Simmons R."/>
            <person name="Seto K."/>
            <person name="Myers J."/>
            <person name="Bonds A."/>
            <person name="Quandt C.A."/>
            <person name="Barry K."/>
            <person name="Liu P."/>
            <person name="Grigoriev I."/>
            <person name="Longcore J.E."/>
            <person name="James T.Y."/>
        </authorList>
    </citation>
    <scope>NUCLEOTIDE SEQUENCE</scope>
    <source>
        <strain evidence="3">JEL0379</strain>
    </source>
</reference>
<feature type="region of interest" description="Disordered" evidence="1">
    <location>
        <begin position="268"/>
        <end position="287"/>
    </location>
</feature>